<dbReference type="Gene3D" id="1.10.760.10">
    <property type="entry name" value="Cytochrome c-like domain"/>
    <property type="match status" value="1"/>
</dbReference>
<sequence>MLLPFRSFRTNTSAAASCLFFLGCLVGCLIAAVCCVGVVHAEQIQFGSDIQPILAKHCLVCHGPDESEAGVSFADFESATAETDSGDYAIVPGDVEASALIARVTSDDLYEQMPPEGDRLSQSEIELLRNWIDEGAKWNKHWAFQPMQNPKPPSVDNPRWSENPIDAFVYQSLGEVDLTPNPPADRRVMIRRAYYDLTGLPPSPEQVDDFIADPNPNAHQTMVDRLLDSPHYGERWGRHWLDLVHYGETNSFERDNPKPNAYKYRDYVIRSFNNNKPYDQFVREQLAGDELDSVTTETLTATGYYRLGIWDDEPADPLQARFDELDDLITTTGQAFLGLTINCARCHDHKIDPIPQTDYYSMLAFFEDVTRYGHRGDQVSNHQIDVSSDELNTQYHQADLEKQRLDSEMREIEQAGIAKMAAVDQRATEGNQAERRRVLKEQLHQNLTAEQQIRYDALRDDSKQLRAKTQSLPPREIVMGLARYIEKSVKTFVLFRGNPHSPADQVTPSFPEIFEDGPLELDSGEIVFRRTDAFGNKSWGRRRTLADWIAKNDNRLTARVMVNRIWQFHFGRGIVRSSNNFGRLGTPPTHPKLLDWLALEFIRYGWDIKSMHRLMMNSQTYQMTSATTDEGNQRDPDNDLFWRFDSRRLSAEEVRDSILAVNGSLNRTVYGPSFYEKLSDEVLAGQSRPGYGWGDSSPDDQNRRSIYIHVKRSLLTPILTAFDFPDPDLTCEARFTTLQPGQALSLLNSDFIHEQARRLAKSVDVQAVSNDEVVRRTIRRVLGRDATDAEVGDGCDLIETLSANEAIDRTRAAELYTLSVMNWNEFLFVD</sequence>
<dbReference type="OrthoDB" id="127107at2"/>
<feature type="domain" description="Cytochrome C Planctomycete-type" evidence="4">
    <location>
        <begin position="58"/>
        <end position="117"/>
    </location>
</feature>
<feature type="domain" description="DUF1549" evidence="2">
    <location>
        <begin position="164"/>
        <end position="370"/>
    </location>
</feature>
<protein>
    <submittedName>
        <fullName evidence="5">Planctomycete cytochrome C</fullName>
    </submittedName>
</protein>
<dbReference type="GO" id="GO:0020037">
    <property type="term" value="F:heme binding"/>
    <property type="evidence" value="ECO:0007669"/>
    <property type="project" value="InterPro"/>
</dbReference>
<evidence type="ECO:0000313" key="6">
    <source>
        <dbReference type="Proteomes" id="UP000315010"/>
    </source>
</evidence>
<feature type="domain" description="DUF1553" evidence="3">
    <location>
        <begin position="541"/>
        <end position="791"/>
    </location>
</feature>
<keyword evidence="6" id="KW-1185">Reference proteome</keyword>
<dbReference type="AlphaFoldDB" id="A0A5C5YNL7"/>
<evidence type="ECO:0000313" key="5">
    <source>
        <dbReference type="EMBL" id="TWT76494.1"/>
    </source>
</evidence>
<name>A0A5C5YNL7_9BACT</name>
<dbReference type="InterPro" id="IPR011429">
    <property type="entry name" value="Cyt_c_Planctomycete-type"/>
</dbReference>
<dbReference type="SUPFAM" id="SSF46626">
    <property type="entry name" value="Cytochrome c"/>
    <property type="match status" value="1"/>
</dbReference>
<keyword evidence="1" id="KW-0175">Coiled coil</keyword>
<proteinExistence type="predicted"/>
<dbReference type="InterPro" id="IPR036909">
    <property type="entry name" value="Cyt_c-like_dom_sf"/>
</dbReference>
<evidence type="ECO:0000256" key="1">
    <source>
        <dbReference type="SAM" id="Coils"/>
    </source>
</evidence>
<dbReference type="Pfam" id="PF07587">
    <property type="entry name" value="PSD1"/>
    <property type="match status" value="1"/>
</dbReference>
<comment type="caution">
    <text evidence="5">The sequence shown here is derived from an EMBL/GenBank/DDBJ whole genome shotgun (WGS) entry which is preliminary data.</text>
</comment>
<dbReference type="Pfam" id="PF07635">
    <property type="entry name" value="PSCyt1"/>
    <property type="match status" value="1"/>
</dbReference>
<dbReference type="PANTHER" id="PTHR35889:SF3">
    <property type="entry name" value="F-BOX DOMAIN-CONTAINING PROTEIN"/>
    <property type="match status" value="1"/>
</dbReference>
<evidence type="ECO:0000259" key="3">
    <source>
        <dbReference type="Pfam" id="PF07587"/>
    </source>
</evidence>
<reference evidence="5 6" key="1">
    <citation type="submission" date="2019-02" db="EMBL/GenBank/DDBJ databases">
        <title>Deep-cultivation of Planctomycetes and their phenomic and genomic characterization uncovers novel biology.</title>
        <authorList>
            <person name="Wiegand S."/>
            <person name="Jogler M."/>
            <person name="Boedeker C."/>
            <person name="Pinto D."/>
            <person name="Vollmers J."/>
            <person name="Rivas-Marin E."/>
            <person name="Kohn T."/>
            <person name="Peeters S.H."/>
            <person name="Heuer A."/>
            <person name="Rast P."/>
            <person name="Oberbeckmann S."/>
            <person name="Bunk B."/>
            <person name="Jeske O."/>
            <person name="Meyerdierks A."/>
            <person name="Storesund J.E."/>
            <person name="Kallscheuer N."/>
            <person name="Luecker S."/>
            <person name="Lage O.M."/>
            <person name="Pohl T."/>
            <person name="Merkel B.J."/>
            <person name="Hornburger P."/>
            <person name="Mueller R.-W."/>
            <person name="Bruemmer F."/>
            <person name="Labrenz M."/>
            <person name="Spormann A.M."/>
            <person name="Op Den Camp H."/>
            <person name="Overmann J."/>
            <person name="Amann R."/>
            <person name="Jetten M.S.M."/>
            <person name="Mascher T."/>
            <person name="Medema M.H."/>
            <person name="Devos D.P."/>
            <person name="Kaster A.-K."/>
            <person name="Ovreas L."/>
            <person name="Rohde M."/>
            <person name="Galperin M.Y."/>
            <person name="Jogler C."/>
        </authorList>
    </citation>
    <scope>NUCLEOTIDE SEQUENCE [LARGE SCALE GENOMIC DNA]</scope>
    <source>
        <strain evidence="5 6">CA13</strain>
    </source>
</reference>
<organism evidence="5 6">
    <name type="scientific">Novipirellula herctigrandis</name>
    <dbReference type="NCBI Taxonomy" id="2527986"/>
    <lineage>
        <taxon>Bacteria</taxon>
        <taxon>Pseudomonadati</taxon>
        <taxon>Planctomycetota</taxon>
        <taxon>Planctomycetia</taxon>
        <taxon>Pirellulales</taxon>
        <taxon>Pirellulaceae</taxon>
        <taxon>Novipirellula</taxon>
    </lineage>
</organism>
<dbReference type="EMBL" id="SJPJ01000002">
    <property type="protein sequence ID" value="TWT76494.1"/>
    <property type="molecule type" value="Genomic_DNA"/>
</dbReference>
<evidence type="ECO:0000259" key="4">
    <source>
        <dbReference type="Pfam" id="PF07635"/>
    </source>
</evidence>
<dbReference type="Proteomes" id="UP000315010">
    <property type="component" value="Unassembled WGS sequence"/>
</dbReference>
<dbReference type="InterPro" id="IPR011444">
    <property type="entry name" value="DUF1549"/>
</dbReference>
<dbReference type="Pfam" id="PF07583">
    <property type="entry name" value="PSCyt2"/>
    <property type="match status" value="1"/>
</dbReference>
<evidence type="ECO:0000259" key="2">
    <source>
        <dbReference type="Pfam" id="PF07583"/>
    </source>
</evidence>
<accession>A0A5C5YNL7</accession>
<dbReference type="PANTHER" id="PTHR35889">
    <property type="entry name" value="CYCLOINULO-OLIGOSACCHARIDE FRUCTANOTRANSFERASE-RELATED"/>
    <property type="match status" value="1"/>
</dbReference>
<dbReference type="GO" id="GO:0009055">
    <property type="term" value="F:electron transfer activity"/>
    <property type="evidence" value="ECO:0007669"/>
    <property type="project" value="InterPro"/>
</dbReference>
<dbReference type="PROSITE" id="PS51257">
    <property type="entry name" value="PROKAR_LIPOPROTEIN"/>
    <property type="match status" value="1"/>
</dbReference>
<dbReference type="InterPro" id="IPR022655">
    <property type="entry name" value="DUF1553"/>
</dbReference>
<gene>
    <name evidence="5" type="ORF">CA13_69890</name>
</gene>
<feature type="coiled-coil region" evidence="1">
    <location>
        <begin position="388"/>
        <end position="415"/>
    </location>
</feature>